<keyword evidence="5" id="KW-1185">Reference proteome</keyword>
<keyword evidence="2" id="KW-0539">Nucleus</keyword>
<dbReference type="VEuPathDB" id="VectorBase:PPAI004009"/>
<dbReference type="Gene3D" id="3.30.710.10">
    <property type="entry name" value="Potassium Channel Kv1.1, Chain A"/>
    <property type="match status" value="1"/>
</dbReference>
<dbReference type="SMART" id="SM00225">
    <property type="entry name" value="BTB"/>
    <property type="match status" value="1"/>
</dbReference>
<dbReference type="CDD" id="cd18315">
    <property type="entry name" value="BTB_POZ_BAB-like"/>
    <property type="match status" value="1"/>
</dbReference>
<feature type="region of interest" description="Disordered" evidence="3">
    <location>
        <begin position="81"/>
        <end position="232"/>
    </location>
</feature>
<dbReference type="PROSITE" id="PS50097">
    <property type="entry name" value="BTB"/>
    <property type="match status" value="1"/>
</dbReference>
<dbReference type="EMBL" id="AJVK01012752">
    <property type="status" value="NOT_ANNOTATED_CDS"/>
    <property type="molecule type" value="Genomic_DNA"/>
</dbReference>
<dbReference type="InterPro" id="IPR051095">
    <property type="entry name" value="Dros_DevTransReg"/>
</dbReference>
<name>A0A1B0GMW0_PHLPP</name>
<evidence type="ECO:0000256" key="1">
    <source>
        <dbReference type="ARBA" id="ARBA00004123"/>
    </source>
</evidence>
<dbReference type="GO" id="GO:0005634">
    <property type="term" value="C:nucleus"/>
    <property type="evidence" value="ECO:0007669"/>
    <property type="project" value="UniProtKB-SubCell"/>
</dbReference>
<reference evidence="4" key="1">
    <citation type="submission" date="2022-08" db="UniProtKB">
        <authorList>
            <consortium name="EnsemblMetazoa"/>
        </authorList>
    </citation>
    <scope>IDENTIFICATION</scope>
    <source>
        <strain evidence="4">Israel</strain>
    </source>
</reference>
<dbReference type="GO" id="GO:0006357">
    <property type="term" value="P:regulation of transcription by RNA polymerase II"/>
    <property type="evidence" value="ECO:0007669"/>
    <property type="project" value="TreeGrafter"/>
</dbReference>
<dbReference type="AlphaFoldDB" id="A0A1B0GMW0"/>
<feature type="region of interest" description="Disordered" evidence="3">
    <location>
        <begin position="280"/>
        <end position="303"/>
    </location>
</feature>
<dbReference type="InterPro" id="IPR011333">
    <property type="entry name" value="SKP1/BTB/POZ_sf"/>
</dbReference>
<evidence type="ECO:0000256" key="3">
    <source>
        <dbReference type="SAM" id="MobiDB-lite"/>
    </source>
</evidence>
<dbReference type="PANTHER" id="PTHR23110:SF104">
    <property type="entry name" value="MATERNAL GENE REQUIRED FOR MEIOSIS, ISOFORM H"/>
    <property type="match status" value="1"/>
</dbReference>
<dbReference type="InterPro" id="IPR000210">
    <property type="entry name" value="BTB/POZ_dom"/>
</dbReference>
<sequence length="303" mass="33504">MTIIREYLVNAVVLSACSSYFQSLFLDHPARHPIVILKDVRFAELRTLVEFMYKGEVNVQYCQLSALLKTAESLKVKGLAEMTNQSTAPRESERDADRLRSHSSIPLKSEHSDTIPTSPLKSTLSTLATSGGGTGSSSSRVGGDQGSGERGTPSPTALRHHQSSSPTPLALYGSRRAHRDHPDRPPSMEVTMEDEPLQLSTQSTTATTTTTTVTCLSAEERPTSPDDDDEDDHMMQTNDVGKYPNNPKDTFFKFRARATQLTTNKTFLLSSPFFSLKKEIDWDRGDDKDSSSSDYRHSHDTVS</sequence>
<feature type="compositionally biased region" description="Low complexity" evidence="3">
    <location>
        <begin position="117"/>
        <end position="129"/>
    </location>
</feature>
<proteinExistence type="predicted"/>
<feature type="compositionally biased region" description="Low complexity" evidence="3">
    <location>
        <begin position="201"/>
        <end position="214"/>
    </location>
</feature>
<evidence type="ECO:0000313" key="4">
    <source>
        <dbReference type="EnsemblMetazoa" id="PPAI004009-PA"/>
    </source>
</evidence>
<dbReference type="Pfam" id="PF00651">
    <property type="entry name" value="BTB"/>
    <property type="match status" value="1"/>
</dbReference>
<protein>
    <submittedName>
        <fullName evidence="4">Uncharacterized protein</fullName>
    </submittedName>
</protein>
<dbReference type="VEuPathDB" id="VectorBase:PPAPM1_000971"/>
<dbReference type="PANTHER" id="PTHR23110">
    <property type="entry name" value="BTB DOMAIN TRANSCRIPTION FACTOR"/>
    <property type="match status" value="1"/>
</dbReference>
<dbReference type="EnsemblMetazoa" id="PPAI004009-RA">
    <property type="protein sequence ID" value="PPAI004009-PA"/>
    <property type="gene ID" value="PPAI004009"/>
</dbReference>
<evidence type="ECO:0000256" key="2">
    <source>
        <dbReference type="ARBA" id="ARBA00023242"/>
    </source>
</evidence>
<comment type="subcellular location">
    <subcellularLocation>
        <location evidence="1">Nucleus</location>
    </subcellularLocation>
</comment>
<evidence type="ECO:0000313" key="5">
    <source>
        <dbReference type="Proteomes" id="UP000092462"/>
    </source>
</evidence>
<dbReference type="PROSITE" id="PS51257">
    <property type="entry name" value="PROKAR_LIPOPROTEIN"/>
    <property type="match status" value="1"/>
</dbReference>
<organism evidence="4 5">
    <name type="scientific">Phlebotomus papatasi</name>
    <name type="common">Sandfly</name>
    <dbReference type="NCBI Taxonomy" id="29031"/>
    <lineage>
        <taxon>Eukaryota</taxon>
        <taxon>Metazoa</taxon>
        <taxon>Ecdysozoa</taxon>
        <taxon>Arthropoda</taxon>
        <taxon>Hexapoda</taxon>
        <taxon>Insecta</taxon>
        <taxon>Pterygota</taxon>
        <taxon>Neoptera</taxon>
        <taxon>Endopterygota</taxon>
        <taxon>Diptera</taxon>
        <taxon>Nematocera</taxon>
        <taxon>Psychodoidea</taxon>
        <taxon>Psychodidae</taxon>
        <taxon>Phlebotomus</taxon>
        <taxon>Phlebotomus</taxon>
    </lineage>
</organism>
<dbReference type="EMBL" id="AJVK01012753">
    <property type="status" value="NOT_ANNOTATED_CDS"/>
    <property type="molecule type" value="Genomic_DNA"/>
</dbReference>
<accession>A0A1B0GMW0</accession>
<dbReference type="EMBL" id="AJVK01012751">
    <property type="status" value="NOT_ANNOTATED_CDS"/>
    <property type="molecule type" value="Genomic_DNA"/>
</dbReference>
<dbReference type="SUPFAM" id="SSF54695">
    <property type="entry name" value="POZ domain"/>
    <property type="match status" value="1"/>
</dbReference>
<dbReference type="Proteomes" id="UP000092462">
    <property type="component" value="Unassembled WGS sequence"/>
</dbReference>
<feature type="compositionally biased region" description="Basic and acidic residues" evidence="3">
    <location>
        <begin position="90"/>
        <end position="100"/>
    </location>
</feature>